<reference evidence="2" key="2">
    <citation type="submission" date="2013-04" db="EMBL/GenBank/DDBJ databases">
        <title>Bisphenol A degrading Sphingobium sp. strain BiD32.</title>
        <authorList>
            <person name="Nielsen J.L."/>
            <person name="Zhou N.A."/>
            <person name="Kjeldal H."/>
        </authorList>
    </citation>
    <scope>NUCLEOTIDE SEQUENCE [LARGE SCALE GENOMIC DNA]</scope>
    <source>
        <strain evidence="2">BiD32</strain>
    </source>
</reference>
<name>N1MPN6_9SPHN</name>
<comment type="caution">
    <text evidence="1">The sequence shown here is derived from an EMBL/GenBank/DDBJ whole genome shotgun (WGS) entry which is preliminary data.</text>
</comment>
<dbReference type="Proteomes" id="UP000013201">
    <property type="component" value="Unassembled WGS sequence"/>
</dbReference>
<dbReference type="OrthoDB" id="7595920at2"/>
<proteinExistence type="predicted"/>
<gene>
    <name evidence="1" type="ORF">EBBID32_19580</name>
</gene>
<dbReference type="Gene3D" id="1.10.490.10">
    <property type="entry name" value="Globins"/>
    <property type="match status" value="1"/>
</dbReference>
<organism evidence="1 2">
    <name type="scientific">Sphingobium indicum BiD32</name>
    <dbReference type="NCBI Taxonomy" id="1301087"/>
    <lineage>
        <taxon>Bacteria</taxon>
        <taxon>Pseudomonadati</taxon>
        <taxon>Pseudomonadota</taxon>
        <taxon>Alphaproteobacteria</taxon>
        <taxon>Sphingomonadales</taxon>
        <taxon>Sphingomonadaceae</taxon>
        <taxon>Sphingobium</taxon>
    </lineage>
</organism>
<dbReference type="RefSeq" id="WP_006954814.1">
    <property type="nucleotide sequence ID" value="NZ_CAVK010000087.1"/>
</dbReference>
<dbReference type="InterPro" id="IPR009050">
    <property type="entry name" value="Globin-like_sf"/>
</dbReference>
<reference evidence="1 2" key="1">
    <citation type="submission" date="2013-03" db="EMBL/GenBank/DDBJ databases">
        <authorList>
            <person name="Le V."/>
        </authorList>
    </citation>
    <scope>NUCLEOTIDE SEQUENCE [LARGE SCALE GENOMIC DNA]</scope>
    <source>
        <strain evidence="1 2">BiD32</strain>
    </source>
</reference>
<accession>N1MPN6</accession>
<dbReference type="SUPFAM" id="SSF46458">
    <property type="entry name" value="Globin-like"/>
    <property type="match status" value="1"/>
</dbReference>
<evidence type="ECO:0000313" key="2">
    <source>
        <dbReference type="Proteomes" id="UP000013201"/>
    </source>
</evidence>
<evidence type="ECO:0008006" key="3">
    <source>
        <dbReference type="Google" id="ProtNLM"/>
    </source>
</evidence>
<evidence type="ECO:0000313" key="1">
    <source>
        <dbReference type="EMBL" id="CCW17617.1"/>
    </source>
</evidence>
<dbReference type="EMBL" id="CAVK010000087">
    <property type="protein sequence ID" value="CCW17617.1"/>
    <property type="molecule type" value="Genomic_DNA"/>
</dbReference>
<dbReference type="InterPro" id="IPR012292">
    <property type="entry name" value="Globin/Proto"/>
</dbReference>
<dbReference type="GO" id="GO:0020037">
    <property type="term" value="F:heme binding"/>
    <property type="evidence" value="ECO:0007669"/>
    <property type="project" value="InterPro"/>
</dbReference>
<dbReference type="AlphaFoldDB" id="N1MPN6"/>
<protein>
    <recommendedName>
        <fullName evidence="3">Globin family profile domain-containing protein</fullName>
    </recommendedName>
</protein>
<sequence length="133" mass="14186">MKPFSDATVAIIARSANLVMGAADEIALGLYRQLRRRSAEATGDEASALETQCVANIATFVRDVASNIGARDVRERFSGRLEGFQMHRSTYAVVGDILKPVLKDVLGADATNQLCAAWGDAYWGIASPPSQAA</sequence>
<dbReference type="GO" id="GO:0019825">
    <property type="term" value="F:oxygen binding"/>
    <property type="evidence" value="ECO:0007669"/>
    <property type="project" value="InterPro"/>
</dbReference>
<keyword evidence="2" id="KW-1185">Reference proteome</keyword>